<dbReference type="InterPro" id="IPR026444">
    <property type="entry name" value="Secre_tail"/>
</dbReference>
<dbReference type="AlphaFoldDB" id="A0A4R8I624"/>
<feature type="chain" id="PRO_5020379707" evidence="2">
    <location>
        <begin position="20"/>
        <end position="775"/>
    </location>
</feature>
<feature type="signal peptide" evidence="2">
    <location>
        <begin position="1"/>
        <end position="19"/>
    </location>
</feature>
<dbReference type="NCBIfam" id="TIGR04183">
    <property type="entry name" value="Por_Secre_tail"/>
    <property type="match status" value="1"/>
</dbReference>
<dbReference type="PANTHER" id="PTHR43739:SF5">
    <property type="entry name" value="EXO-ALPHA-SIALIDASE"/>
    <property type="match status" value="1"/>
</dbReference>
<reference evidence="4 5" key="1">
    <citation type="submission" date="2019-03" db="EMBL/GenBank/DDBJ databases">
        <title>Genomic Encyclopedia of Type Strains, Phase III (KMG-III): the genomes of soil and plant-associated and newly described type strains.</title>
        <authorList>
            <person name="Whitman W."/>
        </authorList>
    </citation>
    <scope>NUCLEOTIDE SEQUENCE [LARGE SCALE GENOMIC DNA]</scope>
    <source>
        <strain evidence="4 5">CGMCC 1.12802</strain>
    </source>
</reference>
<keyword evidence="5" id="KW-1185">Reference proteome</keyword>
<dbReference type="GO" id="GO:0010411">
    <property type="term" value="P:xyloglucan metabolic process"/>
    <property type="evidence" value="ECO:0007669"/>
    <property type="project" value="TreeGrafter"/>
</dbReference>
<evidence type="ECO:0000256" key="1">
    <source>
        <dbReference type="ARBA" id="ARBA00022729"/>
    </source>
</evidence>
<dbReference type="PANTHER" id="PTHR43739">
    <property type="entry name" value="XYLOGLUCANASE (EUROFUNG)"/>
    <property type="match status" value="1"/>
</dbReference>
<evidence type="ECO:0000259" key="3">
    <source>
        <dbReference type="Pfam" id="PF18962"/>
    </source>
</evidence>
<name>A0A4R8I624_9FLAO</name>
<keyword evidence="1 2" id="KW-0732">Signal</keyword>
<dbReference type="InterPro" id="IPR036278">
    <property type="entry name" value="Sialidase_sf"/>
</dbReference>
<protein>
    <submittedName>
        <fullName evidence="4">Putative secreted protein (Por secretion system target)</fullName>
    </submittedName>
</protein>
<dbReference type="InterPro" id="IPR015943">
    <property type="entry name" value="WD40/YVTN_repeat-like_dom_sf"/>
</dbReference>
<dbReference type="Pfam" id="PF18962">
    <property type="entry name" value="Por_Secre_tail"/>
    <property type="match status" value="1"/>
</dbReference>
<proteinExistence type="predicted"/>
<accession>A0A4R8I624</accession>
<dbReference type="RefSeq" id="WP_133944409.1">
    <property type="nucleotide sequence ID" value="NZ_SOEO01000002.1"/>
</dbReference>
<evidence type="ECO:0000313" key="4">
    <source>
        <dbReference type="EMBL" id="TDX84393.1"/>
    </source>
</evidence>
<gene>
    <name evidence="4" type="ORF">B0I22_2011</name>
</gene>
<evidence type="ECO:0000313" key="5">
    <source>
        <dbReference type="Proteomes" id="UP000295313"/>
    </source>
</evidence>
<organism evidence="4 5">
    <name type="scientific">Epilithonimonas xixisoli</name>
    <dbReference type="NCBI Taxonomy" id="1476462"/>
    <lineage>
        <taxon>Bacteria</taxon>
        <taxon>Pseudomonadati</taxon>
        <taxon>Bacteroidota</taxon>
        <taxon>Flavobacteriia</taxon>
        <taxon>Flavobacteriales</taxon>
        <taxon>Weeksellaceae</taxon>
        <taxon>Chryseobacterium group</taxon>
        <taxon>Epilithonimonas</taxon>
    </lineage>
</organism>
<dbReference type="OrthoDB" id="9757947at2"/>
<dbReference type="SUPFAM" id="SSF110296">
    <property type="entry name" value="Oligoxyloglucan reducing end-specific cellobiohydrolase"/>
    <property type="match status" value="1"/>
</dbReference>
<evidence type="ECO:0000256" key="2">
    <source>
        <dbReference type="SAM" id="SignalP"/>
    </source>
</evidence>
<dbReference type="Proteomes" id="UP000295313">
    <property type="component" value="Unassembled WGS sequence"/>
</dbReference>
<sequence>MKKTVFTLFFILIAQFCFSQVSFVGNPDYGRLRNFVYDKTTPNKIYATSLIGKHILVSNDNGITWNVLYTLPYPEYAPNILEMRLTNNGTALSFIEYFGGGSTFNKVAVYDLRSSAIIKEINIPENESIFSIENYSLFDDGNMNTATMFTKGDEDKFFTTTDGGLSWNKVYDATDHESVILNDAIMDPKNPQTLYIVRNGGPGDEDGGFFKSIDGGTTWTESLNGLILQSVEVDPVDNNIIYVGSGVRWSYLDQHQAVYKSVDGGNTWTEQTQITWSTDEMGLKNVPKIHINPNDSNHVLILADDRIAVTTNSGTTWTTTEHAGLTDGQSYFYGIGADFNPFNLNEVLIASNRYPKISTDKGVTLSTLKNPFFEGMGNLNIINDNGTDKLMYGVQYGYTIKNLETNEETPISVYPLNETPMGAQIGLVHTDKDYPGRVYTFNSSFMGSTINVSNDYGATTIPIHSTFDNGFTSAETDSANPNIAWLATFNGVNATLIKADFANPDDVQLEFIELPYNEDFIYGIKSSQNNPNEVLVTVGNKIFKTTNGGTSWTEITNGLQDLTLPNIALGLTQNPLNLNQYTISASNGIYTSLDGGNNWTKIYTGMVHKVEHSTKQNGQIVAVGYTYLDTFPKVIYSNDNGNTWTEKASTNYFNTIVISGAVRFVDNLNAEVYLTSQSLGILKDQISLEVLGNSDLENLKSGINVYPNPTKDFINIKLDKSISKFKASLYNASGQMLLSTENRSSINISNLNTGIYFLTIQPENGKAITKKIIKN</sequence>
<comment type="caution">
    <text evidence="4">The sequence shown here is derived from an EMBL/GenBank/DDBJ whole genome shotgun (WGS) entry which is preliminary data.</text>
</comment>
<feature type="domain" description="Secretion system C-terminal sorting" evidence="3">
    <location>
        <begin position="705"/>
        <end position="773"/>
    </location>
</feature>
<dbReference type="SUPFAM" id="SSF50939">
    <property type="entry name" value="Sialidases"/>
    <property type="match status" value="1"/>
</dbReference>
<dbReference type="EMBL" id="SOEO01000002">
    <property type="protein sequence ID" value="TDX84393.1"/>
    <property type="molecule type" value="Genomic_DNA"/>
</dbReference>
<dbReference type="CDD" id="cd15482">
    <property type="entry name" value="Sialidase_non-viral"/>
    <property type="match status" value="1"/>
</dbReference>
<dbReference type="InterPro" id="IPR052025">
    <property type="entry name" value="Xyloglucanase_GH74"/>
</dbReference>
<dbReference type="Gene3D" id="2.130.10.10">
    <property type="entry name" value="YVTN repeat-like/Quinoprotein amine dehydrogenase"/>
    <property type="match status" value="4"/>
</dbReference>